<dbReference type="GO" id="GO:0005736">
    <property type="term" value="C:RNA polymerase I complex"/>
    <property type="evidence" value="ECO:0007669"/>
    <property type="project" value="UniProtKB-ARBA"/>
</dbReference>
<feature type="compositionally biased region" description="Low complexity" evidence="8">
    <location>
        <begin position="51"/>
        <end position="68"/>
    </location>
</feature>
<dbReference type="FunFam" id="3.30.1490.120:FF:000004">
    <property type="entry name" value="RNA polymerase I subunit Rpa43"/>
    <property type="match status" value="1"/>
</dbReference>
<gene>
    <name evidence="10" type="ORF">TWF696_009789</name>
</gene>
<feature type="domain" description="RPA43 OB" evidence="9">
    <location>
        <begin position="160"/>
        <end position="283"/>
    </location>
</feature>
<evidence type="ECO:0000259" key="9">
    <source>
        <dbReference type="Pfam" id="PF17875"/>
    </source>
</evidence>
<evidence type="ECO:0000256" key="5">
    <source>
        <dbReference type="ARBA" id="ARBA00023163"/>
    </source>
</evidence>
<proteinExistence type="inferred from homology"/>
<dbReference type="Gene3D" id="3.30.1490.120">
    <property type="entry name" value="RNA polymerase Rpb7-like, N-terminal domain"/>
    <property type="match status" value="1"/>
</dbReference>
<sequence>MAEAPTKLHKKHRSKDPERKKKKRKLDEIDGDEDDLTTLQSTSIQVQPSKATPTPTATLTTTPTTRAMTTRSLKTAAESTPYTLTTAERYLPISPAYSATPRVGIQRDHLDPLVLKYDATLSGVVLLHQNLQFESDAAEIRGESPFAFVWCRVELLLFQPAVGMVLRGWVNDVSPSHVGMLFGNVFSVAVKAAGIPDGWRWVPAESTGAAAGATGGEGGEDVVEGGKKGKGKEKEKGAELIEGLTSAMGRWLGLDGNEVEGLQKFVVTAVKAEGGLLSLEGSFKEEDLPEEEEASQQQQQQDQRGDMDIVGMETAEIHGKVSSDDEEAARRRRKEKKEKKRRKRAE</sequence>
<protein>
    <recommendedName>
        <fullName evidence="7">DNA-directed RNA polymerase subunit</fullName>
    </recommendedName>
</protein>
<feature type="region of interest" description="Disordered" evidence="8">
    <location>
        <begin position="1"/>
        <end position="68"/>
    </location>
</feature>
<keyword evidence="5 7" id="KW-0804">Transcription</keyword>
<evidence type="ECO:0000313" key="10">
    <source>
        <dbReference type="EMBL" id="KAK6338993.1"/>
    </source>
</evidence>
<keyword evidence="4" id="KW-0597">Phosphoprotein</keyword>
<evidence type="ECO:0000256" key="6">
    <source>
        <dbReference type="ARBA" id="ARBA00023242"/>
    </source>
</evidence>
<dbReference type="GO" id="GO:0006361">
    <property type="term" value="P:transcription initiation at RNA polymerase I promoter"/>
    <property type="evidence" value="ECO:0007669"/>
    <property type="project" value="UniProtKB-ARBA"/>
</dbReference>
<feature type="region of interest" description="Disordered" evidence="8">
    <location>
        <begin position="208"/>
        <end position="236"/>
    </location>
</feature>
<evidence type="ECO:0000256" key="1">
    <source>
        <dbReference type="ARBA" id="ARBA00004604"/>
    </source>
</evidence>
<dbReference type="InterPro" id="IPR036898">
    <property type="entry name" value="RNA_pol_Rpb7-like_N_sf"/>
</dbReference>
<dbReference type="InterPro" id="IPR045113">
    <property type="entry name" value="Rpb7-like"/>
</dbReference>
<dbReference type="PANTHER" id="PTHR12709:SF5">
    <property type="entry name" value="DNA-DIRECTED RNA POLYMERASE I SUBUNIT RPA43"/>
    <property type="match status" value="1"/>
</dbReference>
<feature type="compositionally biased region" description="Basic residues" evidence="8">
    <location>
        <begin position="7"/>
        <end position="24"/>
    </location>
</feature>
<dbReference type="InterPro" id="IPR041178">
    <property type="entry name" value="RPA43_OB"/>
</dbReference>
<dbReference type="GO" id="GO:0006362">
    <property type="term" value="P:transcription elongation by RNA polymerase I"/>
    <property type="evidence" value="ECO:0007669"/>
    <property type="project" value="UniProtKB-ARBA"/>
</dbReference>
<evidence type="ECO:0000256" key="4">
    <source>
        <dbReference type="ARBA" id="ARBA00022553"/>
    </source>
</evidence>
<dbReference type="Gene3D" id="2.40.50.1060">
    <property type="match status" value="1"/>
</dbReference>
<dbReference type="AlphaFoldDB" id="A0AAV9UC08"/>
<evidence type="ECO:0000256" key="7">
    <source>
        <dbReference type="RuleBase" id="RU369086"/>
    </source>
</evidence>
<feature type="region of interest" description="Disordered" evidence="8">
    <location>
        <begin position="287"/>
        <end position="346"/>
    </location>
</feature>
<comment type="similarity">
    <text evidence="2">Belongs to the eukaryotic RPA43 RNA polymerase subunit family.</text>
</comment>
<accession>A0AAV9UC08</accession>
<name>A0AAV9UC08_9PEZI</name>
<comment type="subcellular location">
    <subcellularLocation>
        <location evidence="1">Nucleus</location>
        <location evidence="1">Nucleolus</location>
    </subcellularLocation>
</comment>
<comment type="caution">
    <text evidence="10">The sequence shown here is derived from an EMBL/GenBank/DDBJ whole genome shotgun (WGS) entry which is preliminary data.</text>
</comment>
<keyword evidence="11" id="KW-1185">Reference proteome</keyword>
<feature type="compositionally biased region" description="Basic residues" evidence="8">
    <location>
        <begin position="330"/>
        <end position="346"/>
    </location>
</feature>
<keyword evidence="3 7" id="KW-0240">DNA-directed RNA polymerase</keyword>
<dbReference type="Proteomes" id="UP001375240">
    <property type="component" value="Unassembled WGS sequence"/>
</dbReference>
<evidence type="ECO:0000256" key="3">
    <source>
        <dbReference type="ARBA" id="ARBA00022478"/>
    </source>
</evidence>
<evidence type="ECO:0000256" key="2">
    <source>
        <dbReference type="ARBA" id="ARBA00005930"/>
    </source>
</evidence>
<feature type="compositionally biased region" description="Polar residues" evidence="8">
    <location>
        <begin position="37"/>
        <end position="50"/>
    </location>
</feature>
<evidence type="ECO:0000313" key="11">
    <source>
        <dbReference type="Proteomes" id="UP001375240"/>
    </source>
</evidence>
<organism evidence="10 11">
    <name type="scientific">Orbilia brochopaga</name>
    <dbReference type="NCBI Taxonomy" id="3140254"/>
    <lineage>
        <taxon>Eukaryota</taxon>
        <taxon>Fungi</taxon>
        <taxon>Dikarya</taxon>
        <taxon>Ascomycota</taxon>
        <taxon>Pezizomycotina</taxon>
        <taxon>Orbiliomycetes</taxon>
        <taxon>Orbiliales</taxon>
        <taxon>Orbiliaceae</taxon>
        <taxon>Orbilia</taxon>
    </lineage>
</organism>
<dbReference type="Pfam" id="PF17875">
    <property type="entry name" value="RPA43_OB"/>
    <property type="match status" value="1"/>
</dbReference>
<keyword evidence="6 7" id="KW-0539">Nucleus</keyword>
<dbReference type="PANTHER" id="PTHR12709">
    <property type="entry name" value="DNA-DIRECTED RNA POLYMERASE II, III"/>
    <property type="match status" value="1"/>
</dbReference>
<reference evidence="10 11" key="1">
    <citation type="submission" date="2019-10" db="EMBL/GenBank/DDBJ databases">
        <authorList>
            <person name="Palmer J.M."/>
        </authorList>
    </citation>
    <scope>NUCLEOTIDE SEQUENCE [LARGE SCALE GENOMIC DNA]</scope>
    <source>
        <strain evidence="10 11">TWF696</strain>
    </source>
</reference>
<evidence type="ECO:0000256" key="8">
    <source>
        <dbReference type="SAM" id="MobiDB-lite"/>
    </source>
</evidence>
<comment type="function">
    <text evidence="7">DNA-dependent RNA polymerase which catalyzes the transcription of DNA into RNA using the four ribonucleoside triphosphates as substrates.</text>
</comment>
<feature type="compositionally biased region" description="Basic and acidic residues" evidence="8">
    <location>
        <begin position="224"/>
        <end position="236"/>
    </location>
</feature>
<dbReference type="EMBL" id="JAVHNQ010000009">
    <property type="protein sequence ID" value="KAK6338993.1"/>
    <property type="molecule type" value="Genomic_DNA"/>
</dbReference>